<dbReference type="Proteomes" id="UP000325296">
    <property type="component" value="Unassembled WGS sequence"/>
</dbReference>
<gene>
    <name evidence="3" type="ORF">F1720_01675</name>
    <name evidence="4" type="ORF">SAMN04490181_1888</name>
</gene>
<evidence type="ECO:0000313" key="3">
    <source>
        <dbReference type="EMBL" id="KAA2233763.1"/>
    </source>
</evidence>
<dbReference type="Pfam" id="PF04773">
    <property type="entry name" value="FecR"/>
    <property type="match status" value="1"/>
</dbReference>
<dbReference type="EMBL" id="VUOL01000001">
    <property type="protein sequence ID" value="KAA2233763.1"/>
    <property type="molecule type" value="Genomic_DNA"/>
</dbReference>
<dbReference type="InterPro" id="IPR006860">
    <property type="entry name" value="FecR"/>
</dbReference>
<evidence type="ECO:0000313" key="6">
    <source>
        <dbReference type="Proteomes" id="UP000325296"/>
    </source>
</evidence>
<organism evidence="3 6">
    <name type="scientific">Pseudomonas brenneri</name>
    <dbReference type="NCBI Taxonomy" id="129817"/>
    <lineage>
        <taxon>Bacteria</taxon>
        <taxon>Pseudomonadati</taxon>
        <taxon>Pseudomonadota</taxon>
        <taxon>Gammaproteobacteria</taxon>
        <taxon>Pseudomonadales</taxon>
        <taxon>Pseudomonadaceae</taxon>
        <taxon>Pseudomonas</taxon>
    </lineage>
</organism>
<dbReference type="InterPro" id="IPR032623">
    <property type="entry name" value="FecR_N"/>
</dbReference>
<dbReference type="InterPro" id="IPR012373">
    <property type="entry name" value="Ferrdict_sens_TM"/>
</dbReference>
<reference evidence="4 5" key="1">
    <citation type="submission" date="2016-10" db="EMBL/GenBank/DDBJ databases">
        <authorList>
            <person name="Varghese N."/>
            <person name="Submissions S."/>
        </authorList>
    </citation>
    <scope>NUCLEOTIDE SEQUENCE [LARGE SCALE GENOMIC DNA]</scope>
    <source>
        <strain evidence="4 5">BS2771</strain>
    </source>
</reference>
<dbReference type="PIRSF" id="PIRSF018266">
    <property type="entry name" value="FecR"/>
    <property type="match status" value="1"/>
</dbReference>
<evidence type="ECO:0000313" key="4">
    <source>
        <dbReference type="EMBL" id="SDU94127.1"/>
    </source>
</evidence>
<evidence type="ECO:0000259" key="2">
    <source>
        <dbReference type="Pfam" id="PF16220"/>
    </source>
</evidence>
<accession>A0A5B2V2P7</accession>
<reference evidence="3 6" key="2">
    <citation type="submission" date="2019-09" db="EMBL/GenBank/DDBJ databases">
        <title>Draft genome sequence of Pseudomonas brenneri CCUG 51514(T).</title>
        <authorList>
            <person name="Tunovic T."/>
            <person name="Pineiro-Iglesias B."/>
            <person name="Unosson C."/>
            <person name="Inganas E."/>
            <person name="Ohlen M."/>
            <person name="Cardew S."/>
            <person name="Jensie-Markopoulos S."/>
            <person name="Salva-Serra F."/>
            <person name="Jaen-Luchoro D."/>
            <person name="Svensson-Stadler L."/>
            <person name="Chun J."/>
            <person name="Moore E."/>
        </authorList>
    </citation>
    <scope>NUCLEOTIDE SEQUENCE [LARGE SCALE GENOMIC DNA]</scope>
    <source>
        <strain evidence="3 6">CCUG 51514</strain>
    </source>
</reference>
<dbReference type="AlphaFoldDB" id="A0A5B2V2P7"/>
<keyword evidence="5" id="KW-1185">Reference proteome</keyword>
<feature type="domain" description="FecR N-terminal" evidence="2">
    <location>
        <begin position="13"/>
        <end position="55"/>
    </location>
</feature>
<dbReference type="Proteomes" id="UP000199620">
    <property type="component" value="Chromosome I"/>
</dbReference>
<evidence type="ECO:0000259" key="1">
    <source>
        <dbReference type="Pfam" id="PF04773"/>
    </source>
</evidence>
<protein>
    <submittedName>
        <fullName evidence="3">DUF4880 domain-containing protein</fullName>
    </submittedName>
    <submittedName>
        <fullName evidence="4">FecR family protein</fullName>
    </submittedName>
</protein>
<sequence>MNPSAKLSHASLQQAAQWYVRLQDPQGGNQAQQHWQTWLGQSPEHQAAWRYVERVSQRFAPLSDEPVSAGRALRSTRRQTLKTLMVLGAGSALAWGTWRSTVLPRVVGGWSADYATASGEIRDALLDDGTHIWLNALSAMDVRFDAHQRLLHLRFGEVLIDTAKDLSRPFLVDTEHGRMRALGTRFSVLQGDGSTTLNVFDGRVEVRTAQSQQVRIVEAGQQAVFNRDAIHNTAQASASREAWSRGVLLADNLPLGQLIGELNRYRPGHLGCDPAVAHLPVMGSFPLKDSEHALRLLEAALPIKVDRVMPWWINVGPKNTAL</sequence>
<dbReference type="EMBL" id="LT629800">
    <property type="protein sequence ID" value="SDU94127.1"/>
    <property type="molecule type" value="Genomic_DNA"/>
</dbReference>
<name>A0A5B2V2P7_9PSED</name>
<dbReference type="RefSeq" id="WP_090291189.1">
    <property type="nucleotide sequence ID" value="NZ_BMNU01000001.1"/>
</dbReference>
<proteinExistence type="predicted"/>
<dbReference type="GO" id="GO:0016989">
    <property type="term" value="F:sigma factor antagonist activity"/>
    <property type="evidence" value="ECO:0007669"/>
    <property type="project" value="TreeGrafter"/>
</dbReference>
<dbReference type="Pfam" id="PF16220">
    <property type="entry name" value="DUF4880"/>
    <property type="match status" value="1"/>
</dbReference>
<feature type="domain" description="FecR protein" evidence="1">
    <location>
        <begin position="113"/>
        <end position="205"/>
    </location>
</feature>
<dbReference type="PANTHER" id="PTHR30273:SF2">
    <property type="entry name" value="PROTEIN FECR"/>
    <property type="match status" value="1"/>
</dbReference>
<dbReference type="PANTHER" id="PTHR30273">
    <property type="entry name" value="PERIPLASMIC SIGNAL SENSOR AND SIGMA FACTOR ACTIVATOR FECR-RELATED"/>
    <property type="match status" value="1"/>
</dbReference>
<evidence type="ECO:0000313" key="5">
    <source>
        <dbReference type="Proteomes" id="UP000199620"/>
    </source>
</evidence>
<dbReference type="Gene3D" id="2.60.120.1440">
    <property type="match status" value="1"/>
</dbReference>
<dbReference type="OrthoDB" id="1099576at2"/>